<keyword evidence="2" id="KW-1185">Reference proteome</keyword>
<proteinExistence type="predicted"/>
<dbReference type="Proteomes" id="UP001175228">
    <property type="component" value="Unassembled WGS sequence"/>
</dbReference>
<evidence type="ECO:0000313" key="2">
    <source>
        <dbReference type="Proteomes" id="UP001175228"/>
    </source>
</evidence>
<organism evidence="1 2">
    <name type="scientific">Armillaria luteobubalina</name>
    <dbReference type="NCBI Taxonomy" id="153913"/>
    <lineage>
        <taxon>Eukaryota</taxon>
        <taxon>Fungi</taxon>
        <taxon>Dikarya</taxon>
        <taxon>Basidiomycota</taxon>
        <taxon>Agaricomycotina</taxon>
        <taxon>Agaricomycetes</taxon>
        <taxon>Agaricomycetidae</taxon>
        <taxon>Agaricales</taxon>
        <taxon>Marasmiineae</taxon>
        <taxon>Physalacriaceae</taxon>
        <taxon>Armillaria</taxon>
    </lineage>
</organism>
<evidence type="ECO:0000313" key="1">
    <source>
        <dbReference type="EMBL" id="KAK0479011.1"/>
    </source>
</evidence>
<protein>
    <submittedName>
        <fullName evidence="1">Uncharacterized protein</fullName>
    </submittedName>
</protein>
<name>A0AA39P7H4_9AGAR</name>
<reference evidence="1" key="1">
    <citation type="submission" date="2023-06" db="EMBL/GenBank/DDBJ databases">
        <authorList>
            <consortium name="Lawrence Berkeley National Laboratory"/>
            <person name="Ahrendt S."/>
            <person name="Sahu N."/>
            <person name="Indic B."/>
            <person name="Wong-Bajracharya J."/>
            <person name="Merenyi Z."/>
            <person name="Ke H.-M."/>
            <person name="Monk M."/>
            <person name="Kocsube S."/>
            <person name="Drula E."/>
            <person name="Lipzen A."/>
            <person name="Balint B."/>
            <person name="Henrissat B."/>
            <person name="Andreopoulos B."/>
            <person name="Martin F.M."/>
            <person name="Harder C.B."/>
            <person name="Rigling D."/>
            <person name="Ford K.L."/>
            <person name="Foster G.D."/>
            <person name="Pangilinan J."/>
            <person name="Papanicolaou A."/>
            <person name="Barry K."/>
            <person name="LaButti K."/>
            <person name="Viragh M."/>
            <person name="Koriabine M."/>
            <person name="Yan M."/>
            <person name="Riley R."/>
            <person name="Champramary S."/>
            <person name="Plett K.L."/>
            <person name="Tsai I.J."/>
            <person name="Slot J."/>
            <person name="Sipos G."/>
            <person name="Plett J."/>
            <person name="Nagy L.G."/>
            <person name="Grigoriev I.V."/>
        </authorList>
    </citation>
    <scope>NUCLEOTIDE SEQUENCE</scope>
    <source>
        <strain evidence="1">HWK02</strain>
    </source>
</reference>
<dbReference type="EMBL" id="JAUEPU010000092">
    <property type="protein sequence ID" value="KAK0479011.1"/>
    <property type="molecule type" value="Genomic_DNA"/>
</dbReference>
<gene>
    <name evidence="1" type="ORF">EDD18DRAFT_1207921</name>
</gene>
<accession>A0AA39P7H4</accession>
<comment type="caution">
    <text evidence="1">The sequence shown here is derived from an EMBL/GenBank/DDBJ whole genome shotgun (WGS) entry which is preliminary data.</text>
</comment>
<dbReference type="AlphaFoldDB" id="A0AA39P7H4"/>
<sequence>MVDPPHSIGNIPLRWIICQNISSQCEIMLDEAVLLRVKIQPSLVFQLPKAHRGPGIANEVDAQQPIHDRLQNMKIWWLLEGMWHRRGRTIEEMQPNFHTTVKEHMVNESLKYRPRAIWNRNEVYVK</sequence>